<evidence type="ECO:0000313" key="1">
    <source>
        <dbReference type="EMBL" id="KAL3867531.1"/>
    </source>
</evidence>
<evidence type="ECO:0000313" key="4">
    <source>
        <dbReference type="Proteomes" id="UP001634394"/>
    </source>
</evidence>
<proteinExistence type="predicted"/>
<feature type="non-terminal residue" evidence="2">
    <location>
        <position position="85"/>
    </location>
</feature>
<dbReference type="AlphaFoldDB" id="A0ABD3W2C2"/>
<accession>A0ABD3W2C2</accession>
<keyword evidence="4" id="KW-1185">Reference proteome</keyword>
<dbReference type="EMBL" id="JBJQND010000009">
    <property type="protein sequence ID" value="KAL3867536.1"/>
    <property type="molecule type" value="Genomic_DNA"/>
</dbReference>
<sequence length="85" mass="9773">MITNFFHSGKNRAKEPFVEKSTWCPPPTTFPPTIKQITDKVMGQISKMRFKRERANLIPEEVDAIRTLKQDHSIIIQKSDKSSAT</sequence>
<name>A0ABD3W2C2_SINWO</name>
<organism evidence="2 4">
    <name type="scientific">Sinanodonta woodiana</name>
    <name type="common">Chinese pond mussel</name>
    <name type="synonym">Anodonta woodiana</name>
    <dbReference type="NCBI Taxonomy" id="1069815"/>
    <lineage>
        <taxon>Eukaryota</taxon>
        <taxon>Metazoa</taxon>
        <taxon>Spiralia</taxon>
        <taxon>Lophotrochozoa</taxon>
        <taxon>Mollusca</taxon>
        <taxon>Bivalvia</taxon>
        <taxon>Autobranchia</taxon>
        <taxon>Heteroconchia</taxon>
        <taxon>Palaeoheterodonta</taxon>
        <taxon>Unionida</taxon>
        <taxon>Unionoidea</taxon>
        <taxon>Unionidae</taxon>
        <taxon>Unioninae</taxon>
        <taxon>Sinanodonta</taxon>
    </lineage>
</organism>
<dbReference type="Proteomes" id="UP001634394">
    <property type="component" value="Unassembled WGS sequence"/>
</dbReference>
<evidence type="ECO:0000313" key="3">
    <source>
        <dbReference type="EMBL" id="KAL3867537.1"/>
    </source>
</evidence>
<dbReference type="EMBL" id="JBJQND010000009">
    <property type="protein sequence ID" value="KAL3867537.1"/>
    <property type="molecule type" value="Genomic_DNA"/>
</dbReference>
<gene>
    <name evidence="1" type="ORF">ACJMK2_044728</name>
    <name evidence="2" type="ORF">ACJMK2_044733</name>
    <name evidence="3" type="ORF">ACJMK2_044734</name>
</gene>
<reference evidence="2 4" key="1">
    <citation type="submission" date="2024-11" db="EMBL/GenBank/DDBJ databases">
        <title>Chromosome-level genome assembly of the freshwater bivalve Anodonta woodiana.</title>
        <authorList>
            <person name="Chen X."/>
        </authorList>
    </citation>
    <scope>NUCLEOTIDE SEQUENCE [LARGE SCALE GENOMIC DNA]</scope>
    <source>
        <strain evidence="2">MN2024</strain>
        <tissue evidence="2">Gills</tissue>
    </source>
</reference>
<dbReference type="EMBL" id="JBJQND010000009">
    <property type="protein sequence ID" value="KAL3867531.1"/>
    <property type="molecule type" value="Genomic_DNA"/>
</dbReference>
<protein>
    <submittedName>
        <fullName evidence="2">Uncharacterized protein</fullName>
    </submittedName>
</protein>
<comment type="caution">
    <text evidence="2">The sequence shown here is derived from an EMBL/GenBank/DDBJ whole genome shotgun (WGS) entry which is preliminary data.</text>
</comment>
<evidence type="ECO:0000313" key="2">
    <source>
        <dbReference type="EMBL" id="KAL3867536.1"/>
    </source>
</evidence>